<dbReference type="InterPro" id="IPR003593">
    <property type="entry name" value="AAA+_ATPase"/>
</dbReference>
<evidence type="ECO:0000256" key="4">
    <source>
        <dbReference type="ARBA" id="ARBA00022496"/>
    </source>
</evidence>
<keyword evidence="3" id="KW-1003">Cell membrane</keyword>
<dbReference type="InterPro" id="IPR027417">
    <property type="entry name" value="P-loop_NTPase"/>
</dbReference>
<sequence>MIKLKNISKHYGKKEVINNVNLELPQNKLIAFIGSNGAGKSTLISIISRTLAKDAGEVFIDDKELKDWNNSELSKRLSILRQSNHLNIRLTVRDLVSFGRYPHSQGKLTEEDEKFIDDSLNYLGLTDLQDRFLDELSGGQRQMAYIAMVIAQDTDYIFLDEPLNNLDMLHSVQIMKVLKRLVNELNKTVMIVIHDINFVSCYADYVIAMKNGQIVQDGDTKDIMNSPVLKEIYGMDIDIQNIDGKNICLYYS</sequence>
<dbReference type="GO" id="GO:0005524">
    <property type="term" value="F:ATP binding"/>
    <property type="evidence" value="ECO:0007669"/>
    <property type="project" value="UniProtKB-KW"/>
</dbReference>
<comment type="caution">
    <text evidence="11">The sequence shown here is derived from an EMBL/GenBank/DDBJ whole genome shotgun (WGS) entry which is preliminary data.</text>
</comment>
<evidence type="ECO:0000256" key="1">
    <source>
        <dbReference type="ARBA" id="ARBA00004202"/>
    </source>
</evidence>
<keyword evidence="12" id="KW-1185">Reference proteome</keyword>
<proteinExistence type="predicted"/>
<evidence type="ECO:0000259" key="10">
    <source>
        <dbReference type="PROSITE" id="PS50893"/>
    </source>
</evidence>
<gene>
    <name evidence="11" type="ORF">J2Z43_001946</name>
</gene>
<evidence type="ECO:0000313" key="12">
    <source>
        <dbReference type="Proteomes" id="UP000767291"/>
    </source>
</evidence>
<comment type="subcellular location">
    <subcellularLocation>
        <location evidence="1">Cell membrane</location>
        <topology evidence="1">Peripheral membrane protein</topology>
    </subcellularLocation>
</comment>
<reference evidence="11 12" key="1">
    <citation type="submission" date="2021-03" db="EMBL/GenBank/DDBJ databases">
        <title>Genomic Encyclopedia of Type Strains, Phase IV (KMG-IV): sequencing the most valuable type-strain genomes for metagenomic binning, comparative biology and taxonomic classification.</title>
        <authorList>
            <person name="Goeker M."/>
        </authorList>
    </citation>
    <scope>NUCLEOTIDE SEQUENCE [LARGE SCALE GENOMIC DNA]</scope>
    <source>
        <strain evidence="11 12">DSM 1289</strain>
    </source>
</reference>
<dbReference type="Pfam" id="PF00005">
    <property type="entry name" value="ABC_tran"/>
    <property type="match status" value="1"/>
</dbReference>
<dbReference type="InterPro" id="IPR003439">
    <property type="entry name" value="ABC_transporter-like_ATP-bd"/>
</dbReference>
<dbReference type="SUPFAM" id="SSF52540">
    <property type="entry name" value="P-loop containing nucleoside triphosphate hydrolases"/>
    <property type="match status" value="1"/>
</dbReference>
<dbReference type="PROSITE" id="PS50893">
    <property type="entry name" value="ABC_TRANSPORTER_2"/>
    <property type="match status" value="1"/>
</dbReference>
<evidence type="ECO:0000256" key="6">
    <source>
        <dbReference type="ARBA" id="ARBA00022840"/>
    </source>
</evidence>
<dbReference type="EMBL" id="JAGGJX010000003">
    <property type="protein sequence ID" value="MBP1855551.1"/>
    <property type="molecule type" value="Genomic_DNA"/>
</dbReference>
<keyword evidence="5" id="KW-0547">Nucleotide-binding</keyword>
<name>A0ABS4EC85_9FIRM</name>
<dbReference type="SMART" id="SM00382">
    <property type="entry name" value="AAA"/>
    <property type="match status" value="1"/>
</dbReference>
<keyword evidence="4" id="KW-0410">Iron transport</keyword>
<evidence type="ECO:0000256" key="3">
    <source>
        <dbReference type="ARBA" id="ARBA00022475"/>
    </source>
</evidence>
<evidence type="ECO:0000256" key="9">
    <source>
        <dbReference type="ARBA" id="ARBA00023136"/>
    </source>
</evidence>
<evidence type="ECO:0000313" key="11">
    <source>
        <dbReference type="EMBL" id="MBP1855551.1"/>
    </source>
</evidence>
<protein>
    <submittedName>
        <fullName evidence="11">Iron complex transport system ATP-binding protein</fullName>
    </submittedName>
</protein>
<dbReference type="InterPro" id="IPR051535">
    <property type="entry name" value="Siderophore_ABC-ATPase"/>
</dbReference>
<evidence type="ECO:0000256" key="7">
    <source>
        <dbReference type="ARBA" id="ARBA00023004"/>
    </source>
</evidence>
<evidence type="ECO:0000256" key="2">
    <source>
        <dbReference type="ARBA" id="ARBA00022448"/>
    </source>
</evidence>
<organism evidence="11 12">
    <name type="scientific">Metaclostridioides mangenotii</name>
    <dbReference type="NCBI Taxonomy" id="1540"/>
    <lineage>
        <taxon>Bacteria</taxon>
        <taxon>Bacillati</taxon>
        <taxon>Bacillota</taxon>
        <taxon>Clostridia</taxon>
        <taxon>Peptostreptococcales</taxon>
        <taxon>Peptostreptococcaceae</taxon>
        <taxon>Metaclostridioides</taxon>
    </lineage>
</organism>
<keyword evidence="2" id="KW-0813">Transport</keyword>
<dbReference type="Gene3D" id="3.40.50.300">
    <property type="entry name" value="P-loop containing nucleotide triphosphate hydrolases"/>
    <property type="match status" value="1"/>
</dbReference>
<keyword evidence="7" id="KW-0408">Iron</keyword>
<dbReference type="PANTHER" id="PTHR42771:SF3">
    <property type="entry name" value="PETROBACTIN IMPORT ATP-BINDING PROTEIN YCLP"/>
    <property type="match status" value="1"/>
</dbReference>
<evidence type="ECO:0000256" key="8">
    <source>
        <dbReference type="ARBA" id="ARBA00023065"/>
    </source>
</evidence>
<dbReference type="CDD" id="cd03214">
    <property type="entry name" value="ABC_Iron-Siderophores_B12_Hemin"/>
    <property type="match status" value="1"/>
</dbReference>
<keyword evidence="6 11" id="KW-0067">ATP-binding</keyword>
<feature type="domain" description="ABC transporter" evidence="10">
    <location>
        <begin position="2"/>
        <end position="236"/>
    </location>
</feature>
<dbReference type="PANTHER" id="PTHR42771">
    <property type="entry name" value="IRON(3+)-HYDROXAMATE IMPORT ATP-BINDING PROTEIN FHUC"/>
    <property type="match status" value="1"/>
</dbReference>
<dbReference type="RefSeq" id="WP_209456970.1">
    <property type="nucleotide sequence ID" value="NZ_BAAACS010000011.1"/>
</dbReference>
<keyword evidence="9" id="KW-0472">Membrane</keyword>
<evidence type="ECO:0000256" key="5">
    <source>
        <dbReference type="ARBA" id="ARBA00022741"/>
    </source>
</evidence>
<accession>A0ABS4EC85</accession>
<dbReference type="Proteomes" id="UP000767291">
    <property type="component" value="Unassembled WGS sequence"/>
</dbReference>
<keyword evidence="8" id="KW-0406">Ion transport</keyword>